<evidence type="ECO:0000313" key="1">
    <source>
        <dbReference type="EMBL" id="KAI8420357.1"/>
    </source>
</evidence>
<proteinExistence type="predicted"/>
<accession>A0ACC0J8B8</accession>
<name>A0ACC0J8B8_CHOFU</name>
<dbReference type="EMBL" id="CM046114">
    <property type="protein sequence ID" value="KAI8420357.1"/>
    <property type="molecule type" value="Genomic_DNA"/>
</dbReference>
<evidence type="ECO:0000313" key="2">
    <source>
        <dbReference type="Proteomes" id="UP001064048"/>
    </source>
</evidence>
<keyword evidence="2" id="KW-1185">Reference proteome</keyword>
<dbReference type="Proteomes" id="UP001064048">
    <property type="component" value="Chromosome 14"/>
</dbReference>
<sequence>MEDKLMLDDVMFLRERVFFAARDGMSLTLYALIYEKNTDEIDDLLNSMQVASCRSLWRSKGEAFVHQWMSLG</sequence>
<protein>
    <submittedName>
        <fullName evidence="1">Uncharacterized protein</fullName>
    </submittedName>
</protein>
<reference evidence="1 2" key="1">
    <citation type="journal article" date="2022" name="Genome Biol. Evol.">
        <title>The Spruce Budworm Genome: Reconstructing the Evolutionary History of Antifreeze Proteins.</title>
        <authorList>
            <person name="Beliveau C."/>
            <person name="Gagne P."/>
            <person name="Picq S."/>
            <person name="Vernygora O."/>
            <person name="Keeling C.I."/>
            <person name="Pinkney K."/>
            <person name="Doucet D."/>
            <person name="Wen F."/>
            <person name="Johnston J.S."/>
            <person name="Maaroufi H."/>
            <person name="Boyle B."/>
            <person name="Laroche J."/>
            <person name="Dewar K."/>
            <person name="Juretic N."/>
            <person name="Blackburn G."/>
            <person name="Nisole A."/>
            <person name="Brunet B."/>
            <person name="Brandao M."/>
            <person name="Lumley L."/>
            <person name="Duan J."/>
            <person name="Quan G."/>
            <person name="Lucarotti C.J."/>
            <person name="Roe A.D."/>
            <person name="Sperling F.A.H."/>
            <person name="Levesque R.C."/>
            <person name="Cusson M."/>
        </authorList>
    </citation>
    <scope>NUCLEOTIDE SEQUENCE [LARGE SCALE GENOMIC DNA]</scope>
    <source>
        <strain evidence="1">Glfc:IPQL:Cfum</strain>
    </source>
</reference>
<comment type="caution">
    <text evidence="1">The sequence shown here is derived from an EMBL/GenBank/DDBJ whole genome shotgun (WGS) entry which is preliminary data.</text>
</comment>
<organism evidence="1 2">
    <name type="scientific">Choristoneura fumiferana</name>
    <name type="common">Spruce budworm moth</name>
    <name type="synonym">Archips fumiferana</name>
    <dbReference type="NCBI Taxonomy" id="7141"/>
    <lineage>
        <taxon>Eukaryota</taxon>
        <taxon>Metazoa</taxon>
        <taxon>Ecdysozoa</taxon>
        <taxon>Arthropoda</taxon>
        <taxon>Hexapoda</taxon>
        <taxon>Insecta</taxon>
        <taxon>Pterygota</taxon>
        <taxon>Neoptera</taxon>
        <taxon>Endopterygota</taxon>
        <taxon>Lepidoptera</taxon>
        <taxon>Glossata</taxon>
        <taxon>Ditrysia</taxon>
        <taxon>Tortricoidea</taxon>
        <taxon>Tortricidae</taxon>
        <taxon>Tortricinae</taxon>
        <taxon>Choristoneura</taxon>
    </lineage>
</organism>
<gene>
    <name evidence="1" type="ORF">MSG28_008875</name>
</gene>